<dbReference type="PANTHER" id="PTHR46671">
    <property type="entry name" value="PROTEIN CBG11221"/>
    <property type="match status" value="1"/>
</dbReference>
<dbReference type="AlphaFoldDB" id="A0A9P1I7Z8"/>
<sequence>MRLLSKCLPNIIINPTKYSFDSWGHFQDRAHFDCLKMISNRNWMHVLLLQNNDIVLKSTEQLSDLSEMLNYTSIMGMEYGIQGRYKENANWTPAALKLFKNEKEVSNEILHTPLKIRKGLNQVFLSKIFVDSIFDKLNLQSILDLFDNNLMYGVDEMLIQTLFGNSLGLAGQMTSNCMQSDDLTRKTDWNFSGPDGYDKSCRSKWKRHGICIIGVEYLNEFAANTNHIIANKVLENFDFGPIICLRQMIRDGKTRGIPEDALNSLAQYREMKLKRNGTYIKESFVC</sequence>
<dbReference type="InterPro" id="IPR003406">
    <property type="entry name" value="Glyco_trans_14"/>
</dbReference>
<dbReference type="GO" id="GO:0016020">
    <property type="term" value="C:membrane"/>
    <property type="evidence" value="ECO:0007669"/>
    <property type="project" value="UniProtKB-SubCell"/>
</dbReference>
<gene>
    <name evidence="6" type="ORF">CAMP_LOCUS2528</name>
</gene>
<dbReference type="GO" id="GO:0016757">
    <property type="term" value="F:glycosyltransferase activity"/>
    <property type="evidence" value="ECO:0007669"/>
    <property type="project" value="UniProtKB-KW"/>
</dbReference>
<comment type="subcellular location">
    <subcellularLocation>
        <location evidence="1">Membrane</location>
        <topology evidence="1">Single-pass type II membrane protein</topology>
    </subcellularLocation>
</comment>
<evidence type="ECO:0000256" key="4">
    <source>
        <dbReference type="ARBA" id="ARBA00023136"/>
    </source>
</evidence>
<keyword evidence="7" id="KW-1185">Reference proteome</keyword>
<dbReference type="Pfam" id="PF02485">
    <property type="entry name" value="Branch"/>
    <property type="match status" value="1"/>
</dbReference>
<evidence type="ECO:0000256" key="1">
    <source>
        <dbReference type="ARBA" id="ARBA00004606"/>
    </source>
</evidence>
<dbReference type="EMBL" id="CANHGI010000001">
    <property type="protein sequence ID" value="CAI5439891.1"/>
    <property type="molecule type" value="Genomic_DNA"/>
</dbReference>
<keyword evidence="5" id="KW-0325">Glycoprotein</keyword>
<keyword evidence="3" id="KW-0808">Transferase</keyword>
<dbReference type="PANTHER" id="PTHR46671:SF2">
    <property type="entry name" value="GLYCOSYLATION RELATED"/>
    <property type="match status" value="1"/>
</dbReference>
<dbReference type="Proteomes" id="UP001152747">
    <property type="component" value="Unassembled WGS sequence"/>
</dbReference>
<evidence type="ECO:0000313" key="7">
    <source>
        <dbReference type="Proteomes" id="UP001152747"/>
    </source>
</evidence>
<dbReference type="OrthoDB" id="2019572at2759"/>
<evidence type="ECO:0000256" key="3">
    <source>
        <dbReference type="ARBA" id="ARBA00022679"/>
    </source>
</evidence>
<name>A0A9P1I7Z8_9PELO</name>
<keyword evidence="2" id="KW-0328">Glycosyltransferase</keyword>
<proteinExistence type="predicted"/>
<protein>
    <submittedName>
        <fullName evidence="6">Uncharacterized protein</fullName>
    </submittedName>
</protein>
<evidence type="ECO:0000256" key="2">
    <source>
        <dbReference type="ARBA" id="ARBA00022676"/>
    </source>
</evidence>
<evidence type="ECO:0000256" key="5">
    <source>
        <dbReference type="ARBA" id="ARBA00023180"/>
    </source>
</evidence>
<organism evidence="6 7">
    <name type="scientific">Caenorhabditis angaria</name>
    <dbReference type="NCBI Taxonomy" id="860376"/>
    <lineage>
        <taxon>Eukaryota</taxon>
        <taxon>Metazoa</taxon>
        <taxon>Ecdysozoa</taxon>
        <taxon>Nematoda</taxon>
        <taxon>Chromadorea</taxon>
        <taxon>Rhabditida</taxon>
        <taxon>Rhabditina</taxon>
        <taxon>Rhabditomorpha</taxon>
        <taxon>Rhabditoidea</taxon>
        <taxon>Rhabditidae</taxon>
        <taxon>Peloderinae</taxon>
        <taxon>Caenorhabditis</taxon>
    </lineage>
</organism>
<accession>A0A9P1I7Z8</accession>
<evidence type="ECO:0000313" key="6">
    <source>
        <dbReference type="EMBL" id="CAI5439891.1"/>
    </source>
</evidence>
<keyword evidence="4" id="KW-0472">Membrane</keyword>
<reference evidence="6" key="1">
    <citation type="submission" date="2022-11" db="EMBL/GenBank/DDBJ databases">
        <authorList>
            <person name="Kikuchi T."/>
        </authorList>
    </citation>
    <scope>NUCLEOTIDE SEQUENCE</scope>
    <source>
        <strain evidence="6">PS1010</strain>
    </source>
</reference>
<comment type="caution">
    <text evidence="6">The sequence shown here is derived from an EMBL/GenBank/DDBJ whole genome shotgun (WGS) entry which is preliminary data.</text>
</comment>